<evidence type="ECO:0000313" key="2">
    <source>
        <dbReference type="EMBL" id="GGL46149.1"/>
    </source>
</evidence>
<dbReference type="EMBL" id="BMPG01000001">
    <property type="protein sequence ID" value="GGL46149.1"/>
    <property type="molecule type" value="Genomic_DNA"/>
</dbReference>
<comment type="caution">
    <text evidence="2">The sequence shown here is derived from an EMBL/GenBank/DDBJ whole genome shotgun (WGS) entry which is preliminary data.</text>
</comment>
<reference evidence="2" key="2">
    <citation type="submission" date="2020-09" db="EMBL/GenBank/DDBJ databases">
        <authorList>
            <person name="Sun Q."/>
            <person name="Ohkuma M."/>
        </authorList>
    </citation>
    <scope>NUCLEOTIDE SEQUENCE</scope>
    <source>
        <strain evidence="2">JCM 19596</strain>
    </source>
</reference>
<dbReference type="Proteomes" id="UP000607197">
    <property type="component" value="Unassembled WGS sequence"/>
</dbReference>
<gene>
    <name evidence="2" type="ORF">GCM10009039_00670</name>
</gene>
<sequence length="231" mass="24644">MPHECTNCGHVFPDGSKEMLSGCPDCGGKKFQFRPASSKRDEAASADEPAEDAAPARPAAADAPSKAEQLLDESGDREDVAQASARSEMVRDDDLPKQEQRPADADAAAAETAPDAEAADAEPESDAPDMASLRGQLDDTASEDAGTGGLVGSPVGPSVESSVEDSEPDAAEMEQIREELNAQFESIKVLAPGQYELNLMELYDRDEYIIALQQNGRYVIEVPDGWDDKDE</sequence>
<dbReference type="Pfam" id="PF09845">
    <property type="entry name" value="OapC"/>
    <property type="match status" value="1"/>
</dbReference>
<feature type="compositionally biased region" description="Acidic residues" evidence="1">
    <location>
        <begin position="162"/>
        <end position="172"/>
    </location>
</feature>
<feature type="compositionally biased region" description="Low complexity" evidence="1">
    <location>
        <begin position="105"/>
        <end position="116"/>
    </location>
</feature>
<dbReference type="InterPro" id="IPR018645">
    <property type="entry name" value="OapC-like"/>
</dbReference>
<feature type="compositionally biased region" description="Basic and acidic residues" evidence="1">
    <location>
        <begin position="88"/>
        <end position="104"/>
    </location>
</feature>
<evidence type="ECO:0000313" key="3">
    <source>
        <dbReference type="Proteomes" id="UP000607197"/>
    </source>
</evidence>
<keyword evidence="3" id="KW-1185">Reference proteome</keyword>
<feature type="compositionally biased region" description="Acidic residues" evidence="1">
    <location>
        <begin position="117"/>
        <end position="127"/>
    </location>
</feature>
<dbReference type="OrthoDB" id="78050at2157"/>
<name>A0A830FE78_9EURY</name>
<dbReference type="AlphaFoldDB" id="A0A830FE78"/>
<feature type="region of interest" description="Disordered" evidence="1">
    <location>
        <begin position="33"/>
        <end position="173"/>
    </location>
</feature>
<evidence type="ECO:0008006" key="4">
    <source>
        <dbReference type="Google" id="ProtNLM"/>
    </source>
</evidence>
<protein>
    <recommendedName>
        <fullName evidence="4">Zn-ribbon containing protein</fullName>
    </recommendedName>
</protein>
<accession>A0A830FE78</accession>
<evidence type="ECO:0000256" key="1">
    <source>
        <dbReference type="SAM" id="MobiDB-lite"/>
    </source>
</evidence>
<dbReference type="RefSeq" id="WP_188974684.1">
    <property type="nucleotide sequence ID" value="NZ_BMPG01000001.1"/>
</dbReference>
<feature type="compositionally biased region" description="Low complexity" evidence="1">
    <location>
        <begin position="52"/>
        <end position="68"/>
    </location>
</feature>
<organism evidence="2 3">
    <name type="scientific">Halocalculus aciditolerans</name>
    <dbReference type="NCBI Taxonomy" id="1383812"/>
    <lineage>
        <taxon>Archaea</taxon>
        <taxon>Methanobacteriati</taxon>
        <taxon>Methanobacteriota</taxon>
        <taxon>Stenosarchaea group</taxon>
        <taxon>Halobacteria</taxon>
        <taxon>Halobacteriales</taxon>
        <taxon>Halobacteriaceae</taxon>
        <taxon>Halocalculus</taxon>
    </lineage>
</organism>
<proteinExistence type="predicted"/>
<feature type="compositionally biased region" description="Low complexity" evidence="1">
    <location>
        <begin position="152"/>
        <end position="161"/>
    </location>
</feature>
<reference evidence="2" key="1">
    <citation type="journal article" date="2014" name="Int. J. Syst. Evol. Microbiol.">
        <title>Complete genome sequence of Corynebacterium casei LMG S-19264T (=DSM 44701T), isolated from a smear-ripened cheese.</title>
        <authorList>
            <consortium name="US DOE Joint Genome Institute (JGI-PGF)"/>
            <person name="Walter F."/>
            <person name="Albersmeier A."/>
            <person name="Kalinowski J."/>
            <person name="Ruckert C."/>
        </authorList>
    </citation>
    <scope>NUCLEOTIDE SEQUENCE</scope>
    <source>
        <strain evidence="2">JCM 19596</strain>
    </source>
</reference>